<name>A0ACC2TB42_9FUNG</name>
<keyword evidence="2" id="KW-1185">Reference proteome</keyword>
<dbReference type="Proteomes" id="UP001165960">
    <property type="component" value="Unassembled WGS sequence"/>
</dbReference>
<evidence type="ECO:0000313" key="1">
    <source>
        <dbReference type="EMBL" id="KAJ9071833.1"/>
    </source>
</evidence>
<sequence length="69" mass="7566">IKSIYPGTVNPIPADTAQLPIYPCPQLLSTVYIPPGQQEYLLQSQPQFPGEPKPSSTALTKNFRVQLAI</sequence>
<organism evidence="1 2">
    <name type="scientific">Entomophthora muscae</name>
    <dbReference type="NCBI Taxonomy" id="34485"/>
    <lineage>
        <taxon>Eukaryota</taxon>
        <taxon>Fungi</taxon>
        <taxon>Fungi incertae sedis</taxon>
        <taxon>Zoopagomycota</taxon>
        <taxon>Entomophthoromycotina</taxon>
        <taxon>Entomophthoromycetes</taxon>
        <taxon>Entomophthorales</taxon>
        <taxon>Entomophthoraceae</taxon>
        <taxon>Entomophthora</taxon>
    </lineage>
</organism>
<evidence type="ECO:0000313" key="2">
    <source>
        <dbReference type="Proteomes" id="UP001165960"/>
    </source>
</evidence>
<proteinExistence type="predicted"/>
<comment type="caution">
    <text evidence="1">The sequence shown here is derived from an EMBL/GenBank/DDBJ whole genome shotgun (WGS) entry which is preliminary data.</text>
</comment>
<accession>A0ACC2TB42</accession>
<dbReference type="EMBL" id="QTSX02003100">
    <property type="protein sequence ID" value="KAJ9071833.1"/>
    <property type="molecule type" value="Genomic_DNA"/>
</dbReference>
<protein>
    <submittedName>
        <fullName evidence="1">Uncharacterized protein</fullName>
    </submittedName>
</protein>
<reference evidence="1" key="1">
    <citation type="submission" date="2022-04" db="EMBL/GenBank/DDBJ databases">
        <title>Genome of the entomopathogenic fungus Entomophthora muscae.</title>
        <authorList>
            <person name="Elya C."/>
            <person name="Lovett B.R."/>
            <person name="Lee E."/>
            <person name="Macias A.M."/>
            <person name="Hajek A.E."/>
            <person name="De Bivort B.L."/>
            <person name="Kasson M.T."/>
            <person name="De Fine Licht H.H."/>
            <person name="Stajich J.E."/>
        </authorList>
    </citation>
    <scope>NUCLEOTIDE SEQUENCE</scope>
    <source>
        <strain evidence="1">Berkeley</strain>
    </source>
</reference>
<gene>
    <name evidence="1" type="ORF">DSO57_1033277</name>
</gene>
<feature type="non-terminal residue" evidence="1">
    <location>
        <position position="1"/>
    </location>
</feature>